<evidence type="ECO:0000313" key="2">
    <source>
        <dbReference type="Proteomes" id="UP000296862"/>
    </source>
</evidence>
<organism evidence="1 2">
    <name type="scientific">Flavobacterium sangjuense</name>
    <dbReference type="NCBI Taxonomy" id="2518177"/>
    <lineage>
        <taxon>Bacteria</taxon>
        <taxon>Pseudomonadati</taxon>
        <taxon>Bacteroidota</taxon>
        <taxon>Flavobacteriia</taxon>
        <taxon>Flavobacteriales</taxon>
        <taxon>Flavobacteriaceae</taxon>
        <taxon>Flavobacterium</taxon>
    </lineage>
</organism>
<dbReference type="Proteomes" id="UP000296862">
    <property type="component" value="Chromosome"/>
</dbReference>
<accession>A0A4V1CBZ8</accession>
<dbReference type="NCBIfam" id="TIGR04131">
    <property type="entry name" value="Bac_Flav_CTERM"/>
    <property type="match status" value="1"/>
</dbReference>
<sequence>MRITTLIKNYSVYVFLLLSLLGYNDSVYSQCPTVTNPTQSFCDTQSPTVASLVATDNGGGIRWYANATGGAPLSSSISLTNGEDYFADSIMGPCSTRQSVVVTVYSAPTGANFQGVCVTSANLATPSNPQFVISGNGLKWYTVPSGGTALSPTAVLSDNTIYYISQTNPDTGCETSRLQLFVNVGVVPVPTGSAVQEFCSITSPTVNDLVASGNNNWYLTSAFGIPLDLSTPLVNGQHYYATTVDPPCESSDRFDVLVNIYEPNDAGNNGNRGICIDQVSSTAPFDLFNLLGGTPDNTGVWTGPITTTNGSQGTLDVSTMTLAGSPYVFTYTVSSALCATDTSTVTITINPQPTVVVTSPPVCAGTSATVTATPTPAGTYTYTWTVPSGATNPGNVATFTTTTAGVYSVVITDTTTTCPSLPGQTTVVINPVPTVAVTSPPVCAGTPATVTATPTPAGTYTYTWTVPSGATNPGNVATFTTTTSGVYSVVITDTTTTCPSLPGQTTVVINPTPTVAVTSPPVCAGTSATVTATPTPAGTYTYTWTVPSGATNPGNVATFTTTTAGVYSVVITNTTTTCPSLPGQTTVVINPVPTVAVTSPPVCAGTPATVTATPTPAGSYTYTWTVPSGATNPGNVATFTTTTAGVYSVVITDTTTTCPSLPGQTTVVINPVPTVAVTSPPVCAGTPATVTATPTPVGTYTYTWTVPSGATNPGNVATFTTTTAGVYSVVITNTTTTCPSLPGQTTVVINPTPTVAVTSPPVCAGTPATVTATPTPAGTYTYTWTVPSGATNPGNVATFTTTTAGVYSVVITDTTTTCPSLPGQTTVVINPVPTVAVSSPPVCAGTPATVTATPTPAGTYTYTWTVPSGATNPGNVATFTTTTAGVYSVVITDTTTTCPSLPGQTTVVINPVPTVAVSSPPVCAGTPATVTATPTPAGTYTYTWTVPSGATNPGNVATFTTTTAGVYSVVITDTTTTCPSLPGQTTVVINPVPTVAVTSPPVCAGTPATVTATPTPAGSYTYTWTVPSGATNPGNVATFTTTTAGVYSVVITDTTTTCPSLPGQTTVVINPVPTVAVTSPPVCAGTPATVTATPTPAGSYTYTWTVPSGATNPGNVATFTTTIAGVYSVVITDTTTTCPSLPGQTTVVINPVPTVAVTSPPVCAGTPATVTATPTPAGTYTYTWTVPSGATNPGNVATFTTTTAGVYSVVITDTTTTCPSLPGQTTVVINPVPTVAVTSPPVCAGTPATVTATPTPAGSYTYTWTVPSGATNPGNVATFTTTTAGVYSVVITDTTTTCPSLPGQTTVVINPVPTVAVTSPPVCAGTPATVTATPTPAGSYTYTWTVPSGATNPGNVATFTTTTAGVYSVVITDTTTTCPSLPGQTTVVINPVPTVAVTSPPVCAGTPATVTATPTPAGTYTYTWTVPSGATNPGNVATFTTTTAGVYSVVITDATTTCPSLPGQTTVVINPTPTVAVTSPPVCAGTPATVTATPTPVGTYTYTWTVPSGATNPGNVATFTTTTAGVYSVVITNTTTTCPSLPGQTTVVINPTPTVAVTSPPVCAGTPATVTATPTPAGTYTYTWTVPSGATNPGNVATFTTTTAGVYSVVITDTTTTCPSLPGQTTVVINPVPTVAVSSPPVCAGTPATVTATPTPAGTYTYTWTVPSGATNPGNVATFTTTTAGVYSVVITDTTTTCPSLPGQTTVVINPVPTVAVTSPPVCAGTPATVTATPTPVGTYTYTWTVPSGATNPGNVATFTTTTSGVYSVVITDTTTTCPSQPGQTTVVINPLADAGNDGTLDICSNQNSVDLFNSLLGTPQTGGTWSPALASGNGTFDPAVDTSGVYTYTITGIAPCINDTATVTVAVTQGPEAGNDNSLVICINNPAQDLFLLLGPNAEPGGTWSPVMASGTGFFDPAVDPQADYTYTLSGTAPCSNDDATISVTVNPIPDAGTDGAKTFCSNGSSEDLFLSLGGTPQAGGIWSPALASGTGFFDPTVDTAGAYTYTVGSTCITPSSAIVTVSITQAPNTGGVGQTLNTCTDVTSLDLFTGLDGTQDAGNWSDDDATGALVNNIFNPSTVGVGTYHFTYTVLGTSPCADGTSMVTVIVNPLPNAGNAVTIAPVCTSVGTIDLNTLLTGQDAGGTWSVTTPVDISAFAAGTYTYTYSVTNSCGIDTQDVQFTVLPNPIIASSNIVIFPVCIGLDVTVNLTGMVDGTYALNYDLNGSNTLTNQNVTVVISGGNGSFTIPAANVPNIGTTTITFFTIQDTTTTCLVALSNAVGTITINPIVQIDNTNIAVSTICIGSVATVVISNATNLPDGVYQFNYSIPTGTPITGNSGDVTITGGIGQFTVPASVFATVGSYTITINSITTTTGCSNIAEDANTTFDVVAPLTAGTFTGLTSVCPSVGIIDLFALLNGESTGGTWTDSASAIVTSPINISSFTAGTYSYTYTVTNACGTDTEVVQFTVYAAPQLTTLNISTSPTCIGTNAVVNLNGMVDGTYTLNYDLSGSNTLAGQSVVVTIAAGIGNFTIPTASIPNVGTTVITFTSITNNATTCTSILTNVTAQLIIRPLADIDNANLSIANVCLGNGITVNITAAINLPDGVYQFNYSIPGATPVAGNSGDVTITSGVGQFTILSTVFTTAGNYTLTVSGIIAATGCTNAAENATANFTIIPIPNAAGARVSAQDTCPNSDSNVTIAGISNLPDGTYSLTYQLSGANTGTDTVSVTFTNGGATFTIPGASIVNNGQTTVQITSLTSPSNTCGLNGTAALTGNFDVISDPAPVLNDRGDLFCGTNVPAPTIADLSANIVGTPTMIWYDALTGGTAYSPSDLLINGTTYYGAVVSATGCESVRLPVTVDLTICDVIIPDGFSPNNDGINDTFEIPNLAILYPNFKLEVYNRYGSLIYTGNRNKENWGGTTTESGLNLGDKLLPTGVYFYILNFNDGTRKAIQGRVYLNR</sequence>
<protein>
    <submittedName>
        <fullName evidence="1">Uncharacterized protein</fullName>
    </submittedName>
</protein>
<dbReference type="KEGG" id="fsn:GS03_01232"/>
<reference evidence="1 2" key="1">
    <citation type="submission" date="2019-04" db="EMBL/GenBank/DDBJ databases">
        <title>Flavobacterium sp. GS03.</title>
        <authorList>
            <person name="Kim H."/>
        </authorList>
    </citation>
    <scope>NUCLEOTIDE SEQUENCE [LARGE SCALE GENOMIC DNA]</scope>
    <source>
        <strain evidence="1 2">GS03</strain>
    </source>
</reference>
<dbReference type="EMBL" id="CP038810">
    <property type="protein sequence ID" value="QBZ97734.1"/>
    <property type="molecule type" value="Genomic_DNA"/>
</dbReference>
<keyword evidence="2" id="KW-1185">Reference proteome</keyword>
<dbReference type="InterPro" id="IPR026341">
    <property type="entry name" value="T9SS_type_B"/>
</dbReference>
<dbReference type="OrthoDB" id="1236981at2"/>
<dbReference type="RefSeq" id="WP_136151674.1">
    <property type="nucleotide sequence ID" value="NZ_CP038810.1"/>
</dbReference>
<proteinExistence type="predicted"/>
<gene>
    <name evidence="1" type="ORF">GS03_01232</name>
</gene>
<evidence type="ECO:0000313" key="1">
    <source>
        <dbReference type="EMBL" id="QBZ97734.1"/>
    </source>
</evidence>
<dbReference type="Pfam" id="PF13585">
    <property type="entry name" value="CHU_C"/>
    <property type="match status" value="1"/>
</dbReference>
<name>A0A4V1CBZ8_9FLAO</name>